<proteinExistence type="predicted"/>
<feature type="region of interest" description="Disordered" evidence="1">
    <location>
        <begin position="188"/>
        <end position="208"/>
    </location>
</feature>
<sequence length="227" mass="25907">MSLNNYLFEPCVDPNLIPTLVYYQTIWDTLQREVYHHLSTNPHYFSHLRRSRLLQPPSTPPSETSTHDDMSDTTTTIVDHHDDDCPHSYNTNQEISSSPPAADTTPQFAINADQYQLLQEDFQQLVQVSEVEVMLATRADHKEKIKQRFTGEDILEHEKEKMAEMWENYVYAQQQQEESALLNGQAAKRNGGLGHQHHHHGYGGGGRHASGDLGSLHYEADVDMPDL</sequence>
<evidence type="ECO:0000313" key="2">
    <source>
        <dbReference type="EMBL" id="TGZ83001.1"/>
    </source>
</evidence>
<dbReference type="AlphaFoldDB" id="A0A4S2N1P3"/>
<dbReference type="Proteomes" id="UP000298138">
    <property type="component" value="Unassembled WGS sequence"/>
</dbReference>
<evidence type="ECO:0000313" key="3">
    <source>
        <dbReference type="Proteomes" id="UP000298138"/>
    </source>
</evidence>
<evidence type="ECO:0000256" key="1">
    <source>
        <dbReference type="SAM" id="MobiDB-lite"/>
    </source>
</evidence>
<keyword evidence="3" id="KW-1185">Reference proteome</keyword>
<feature type="region of interest" description="Disordered" evidence="1">
    <location>
        <begin position="53"/>
        <end position="105"/>
    </location>
</feature>
<name>A0A4S2N1P3_9PEZI</name>
<protein>
    <submittedName>
        <fullName evidence="2">Uncharacterized protein</fullName>
    </submittedName>
</protein>
<organism evidence="2 3">
    <name type="scientific">Ascodesmis nigricans</name>
    <dbReference type="NCBI Taxonomy" id="341454"/>
    <lineage>
        <taxon>Eukaryota</taxon>
        <taxon>Fungi</taxon>
        <taxon>Dikarya</taxon>
        <taxon>Ascomycota</taxon>
        <taxon>Pezizomycotina</taxon>
        <taxon>Pezizomycetes</taxon>
        <taxon>Pezizales</taxon>
        <taxon>Ascodesmidaceae</taxon>
        <taxon>Ascodesmis</taxon>
    </lineage>
</organism>
<gene>
    <name evidence="2" type="ORF">EX30DRAFT_339243</name>
</gene>
<feature type="compositionally biased region" description="Polar residues" evidence="1">
    <location>
        <begin position="88"/>
        <end position="105"/>
    </location>
</feature>
<accession>A0A4S2N1P3</accession>
<dbReference type="InParanoid" id="A0A4S2N1P3"/>
<reference evidence="2 3" key="1">
    <citation type="submission" date="2019-04" db="EMBL/GenBank/DDBJ databases">
        <title>Comparative genomics and transcriptomics to analyze fruiting body development in filamentous ascomycetes.</title>
        <authorList>
            <consortium name="DOE Joint Genome Institute"/>
            <person name="Lutkenhaus R."/>
            <person name="Traeger S."/>
            <person name="Breuer J."/>
            <person name="Kuo A."/>
            <person name="Lipzen A."/>
            <person name="Pangilinan J."/>
            <person name="Dilworth D."/>
            <person name="Sandor L."/>
            <person name="Poggeler S."/>
            <person name="Barry K."/>
            <person name="Grigoriev I.V."/>
            <person name="Nowrousian M."/>
        </authorList>
    </citation>
    <scope>NUCLEOTIDE SEQUENCE [LARGE SCALE GENOMIC DNA]</scope>
    <source>
        <strain evidence="2 3">CBS 389.68</strain>
    </source>
</reference>
<dbReference type="EMBL" id="ML220114">
    <property type="protein sequence ID" value="TGZ83001.1"/>
    <property type="molecule type" value="Genomic_DNA"/>
</dbReference>